<dbReference type="AlphaFoldDB" id="A0ABD3NS50"/>
<organism evidence="2 3">
    <name type="scientific">Cyclotella atomus</name>
    <dbReference type="NCBI Taxonomy" id="382360"/>
    <lineage>
        <taxon>Eukaryota</taxon>
        <taxon>Sar</taxon>
        <taxon>Stramenopiles</taxon>
        <taxon>Ochrophyta</taxon>
        <taxon>Bacillariophyta</taxon>
        <taxon>Coscinodiscophyceae</taxon>
        <taxon>Thalassiosirophycidae</taxon>
        <taxon>Stephanodiscales</taxon>
        <taxon>Stephanodiscaceae</taxon>
        <taxon>Cyclotella</taxon>
    </lineage>
</organism>
<evidence type="ECO:0000313" key="2">
    <source>
        <dbReference type="EMBL" id="KAL3778900.1"/>
    </source>
</evidence>
<sequence>MLPERIDAEFSIASAMADAHNKRKRDFLRLASHTSIDEEAPSHKRTTSRNNASIFRAAVSSHDVEEREDPADDDDDELTLVNAYRSREEPSTVVVAPSSPEPLDLPSSPKVEQQCDYLTFSPVSSFFHPAILRATTICESASDIFCGDPPEVDSRPCTPQVDCDGDATEALSTVEEKKERERPSWLTGTPAFNWSIPSKSGSSPWTFQLGSS</sequence>
<feature type="region of interest" description="Disordered" evidence="1">
    <location>
        <begin position="33"/>
        <end position="77"/>
    </location>
</feature>
<feature type="compositionally biased region" description="Low complexity" evidence="1">
    <location>
        <begin position="97"/>
        <end position="108"/>
    </location>
</feature>
<name>A0ABD3NS50_9STRA</name>
<reference evidence="2 3" key="1">
    <citation type="submission" date="2024-10" db="EMBL/GenBank/DDBJ databases">
        <title>Updated reference genomes for cyclostephanoid diatoms.</title>
        <authorList>
            <person name="Roberts W.R."/>
            <person name="Alverson A.J."/>
        </authorList>
    </citation>
    <scope>NUCLEOTIDE SEQUENCE [LARGE SCALE GENOMIC DNA]</scope>
    <source>
        <strain evidence="2 3">AJA010-31</strain>
    </source>
</reference>
<keyword evidence="3" id="KW-1185">Reference proteome</keyword>
<dbReference type="EMBL" id="JALLPJ020000965">
    <property type="protein sequence ID" value="KAL3778900.1"/>
    <property type="molecule type" value="Genomic_DNA"/>
</dbReference>
<feature type="compositionally biased region" description="Acidic residues" evidence="1">
    <location>
        <begin position="66"/>
        <end position="77"/>
    </location>
</feature>
<evidence type="ECO:0000256" key="1">
    <source>
        <dbReference type="SAM" id="MobiDB-lite"/>
    </source>
</evidence>
<comment type="caution">
    <text evidence="2">The sequence shown here is derived from an EMBL/GenBank/DDBJ whole genome shotgun (WGS) entry which is preliminary data.</text>
</comment>
<feature type="region of interest" description="Disordered" evidence="1">
    <location>
        <begin position="89"/>
        <end position="108"/>
    </location>
</feature>
<proteinExistence type="predicted"/>
<dbReference type="Proteomes" id="UP001530400">
    <property type="component" value="Unassembled WGS sequence"/>
</dbReference>
<gene>
    <name evidence="2" type="ORF">ACHAWO_007866</name>
</gene>
<accession>A0ABD3NS50</accession>
<evidence type="ECO:0000313" key="3">
    <source>
        <dbReference type="Proteomes" id="UP001530400"/>
    </source>
</evidence>
<protein>
    <submittedName>
        <fullName evidence="2">Uncharacterized protein</fullName>
    </submittedName>
</protein>